<accession>A0AAD4TA66</accession>
<keyword evidence="1" id="KW-0472">Membrane</keyword>
<gene>
    <name evidence="2" type="ORF">MKW98_023068</name>
</gene>
<sequence>MFKVVLITSLKILHEDKVIKEQLPSILSTTAQYIWKRNYRYYFMFVSSATILCIYVFSISALYMKILMNKGTVWRAMKESPASEAQSRADSVYIRVVLITSLKYSA</sequence>
<keyword evidence="1" id="KW-0812">Transmembrane</keyword>
<dbReference type="EMBL" id="JAJJMB010003726">
    <property type="protein sequence ID" value="KAI3945794.1"/>
    <property type="molecule type" value="Genomic_DNA"/>
</dbReference>
<keyword evidence="3" id="KW-1185">Reference proteome</keyword>
<evidence type="ECO:0000313" key="3">
    <source>
        <dbReference type="Proteomes" id="UP001202328"/>
    </source>
</evidence>
<evidence type="ECO:0000256" key="1">
    <source>
        <dbReference type="SAM" id="Phobius"/>
    </source>
</evidence>
<evidence type="ECO:0000313" key="2">
    <source>
        <dbReference type="EMBL" id="KAI3945794.1"/>
    </source>
</evidence>
<dbReference type="AlphaFoldDB" id="A0AAD4TA66"/>
<dbReference type="Proteomes" id="UP001202328">
    <property type="component" value="Unassembled WGS sequence"/>
</dbReference>
<reference evidence="2" key="1">
    <citation type="submission" date="2022-04" db="EMBL/GenBank/DDBJ databases">
        <title>A functionally conserved STORR gene fusion in Papaver species that diverged 16.8 million years ago.</title>
        <authorList>
            <person name="Catania T."/>
        </authorList>
    </citation>
    <scope>NUCLEOTIDE SEQUENCE</scope>
    <source>
        <strain evidence="2">S-188037</strain>
    </source>
</reference>
<name>A0AAD4TA66_9MAGN</name>
<keyword evidence="1" id="KW-1133">Transmembrane helix</keyword>
<organism evidence="2 3">
    <name type="scientific">Papaver atlanticum</name>
    <dbReference type="NCBI Taxonomy" id="357466"/>
    <lineage>
        <taxon>Eukaryota</taxon>
        <taxon>Viridiplantae</taxon>
        <taxon>Streptophyta</taxon>
        <taxon>Embryophyta</taxon>
        <taxon>Tracheophyta</taxon>
        <taxon>Spermatophyta</taxon>
        <taxon>Magnoliopsida</taxon>
        <taxon>Ranunculales</taxon>
        <taxon>Papaveraceae</taxon>
        <taxon>Papaveroideae</taxon>
        <taxon>Papaver</taxon>
    </lineage>
</organism>
<feature type="transmembrane region" description="Helical" evidence="1">
    <location>
        <begin position="41"/>
        <end position="64"/>
    </location>
</feature>
<protein>
    <submittedName>
        <fullName evidence="2">Uncharacterized protein</fullName>
    </submittedName>
</protein>
<comment type="caution">
    <text evidence="2">The sequence shown here is derived from an EMBL/GenBank/DDBJ whole genome shotgun (WGS) entry which is preliminary data.</text>
</comment>
<proteinExistence type="predicted"/>